<dbReference type="InterPro" id="IPR019734">
    <property type="entry name" value="TPR_rpt"/>
</dbReference>
<accession>A0A420F1C6</accession>
<dbReference type="InterPro" id="IPR011990">
    <property type="entry name" value="TPR-like_helical_dom_sf"/>
</dbReference>
<evidence type="ECO:0000313" key="3">
    <source>
        <dbReference type="EMBL" id="RKF26783.1"/>
    </source>
</evidence>
<evidence type="ECO:0000256" key="1">
    <source>
        <dbReference type="PROSITE-ProRule" id="PRU00339"/>
    </source>
</evidence>
<proteinExistence type="predicted"/>
<dbReference type="OrthoDB" id="2493140at2"/>
<dbReference type="SUPFAM" id="SSF48452">
    <property type="entry name" value="TPR-like"/>
    <property type="match status" value="1"/>
</dbReference>
<dbReference type="Pfam" id="PF14559">
    <property type="entry name" value="TPR_19"/>
    <property type="match status" value="1"/>
</dbReference>
<organism evidence="3 4">
    <name type="scientific">Micromonospora globbae</name>
    <dbReference type="NCBI Taxonomy" id="1894969"/>
    <lineage>
        <taxon>Bacteria</taxon>
        <taxon>Bacillati</taxon>
        <taxon>Actinomycetota</taxon>
        <taxon>Actinomycetes</taxon>
        <taxon>Micromonosporales</taxon>
        <taxon>Micromonosporaceae</taxon>
        <taxon>Micromonospora</taxon>
    </lineage>
</organism>
<dbReference type="Gene3D" id="1.25.40.10">
    <property type="entry name" value="Tetratricopeptide repeat domain"/>
    <property type="match status" value="1"/>
</dbReference>
<feature type="region of interest" description="Disordered" evidence="2">
    <location>
        <begin position="1"/>
        <end position="25"/>
    </location>
</feature>
<keyword evidence="1" id="KW-0802">TPR repeat</keyword>
<evidence type="ECO:0000256" key="2">
    <source>
        <dbReference type="SAM" id="MobiDB-lite"/>
    </source>
</evidence>
<dbReference type="EMBL" id="RAQQ01000009">
    <property type="protein sequence ID" value="RKF26783.1"/>
    <property type="molecule type" value="Genomic_DNA"/>
</dbReference>
<reference evidence="3 4" key="1">
    <citation type="journal article" date="2018" name="Int. J. Syst. Evol. Microbiol.">
        <title>Micromonospora globbae sp. nov., an endophytic actinomycete isolated from roots of Globba winitii C. H. Wright.</title>
        <authorList>
            <person name="Kuncharoen N."/>
            <person name="Pittayakhajonwut P."/>
            <person name="Tanasupawat S."/>
        </authorList>
    </citation>
    <scope>NUCLEOTIDE SEQUENCE [LARGE SCALE GENOMIC DNA]</scope>
    <source>
        <strain evidence="3 4">WPS1-2</strain>
    </source>
</reference>
<gene>
    <name evidence="3" type="ORF">D7I43_14685</name>
</gene>
<dbReference type="AlphaFoldDB" id="A0A420F1C6"/>
<evidence type="ECO:0000313" key="4">
    <source>
        <dbReference type="Proteomes" id="UP000285744"/>
    </source>
</evidence>
<dbReference type="Proteomes" id="UP000285744">
    <property type="component" value="Unassembled WGS sequence"/>
</dbReference>
<feature type="repeat" description="TPR" evidence="1">
    <location>
        <begin position="222"/>
        <end position="253"/>
    </location>
</feature>
<dbReference type="PROSITE" id="PS50005">
    <property type="entry name" value="TPR"/>
    <property type="match status" value="1"/>
</dbReference>
<sequence>MTPQHHLGWPGPHRRREDDVPEENSALPVAEELALARLALEEGDLEHAAAHVAAALAQAPTLPEVHETLARLAAAGGGGVDLFPLDQHTFVGAAVARAHLLAAAGHPDDGLDLLAAATAYAPQVDWAGVPWVTAPELAERITPDHAARILMQVCAAVPDPVPRAGRPALAAYLTLAGNAVTVHPEHALLLGAASALARRVGEVALAVRWAARGVRAEPSKLGEVWLGYAYRSAGRTREALAALGRAVEHDPDDLAVYADIAGTLADVGRLDEALGWAERALDRDPTFDCAVHTAHRLRFLRDGAVAHLVALADFVRDHPDDTHEHGDLAECCRSRPWLGQVTPAAGPVVDALRRAAVDDHGGAGAVVRLPDPPPPSALRTVAATMPGMRVDVAGPAAREPRRPGGRVLWRYDGATPAPAVPPPSAAAADRLRQIAHPAWPHPPAAYDAAVGLATLELPDLVGLLVHPPAPPATAVGRVLAGQDPTLWVRCVQVWACLGLLHHRTDEPWADSTRRGVLLDLVWGVEDWITEAALFALVTAAWVDPAVRPEVARVVAERLADAADAARARTVPIATSLAHLALATPALDAQTRALATRLLGGGAPVPRPRNPLARLWRRLAPTRRPRP</sequence>
<name>A0A420F1C6_9ACTN</name>
<dbReference type="SMART" id="SM00028">
    <property type="entry name" value="TPR"/>
    <property type="match status" value="3"/>
</dbReference>
<comment type="caution">
    <text evidence="3">The sequence shown here is derived from an EMBL/GenBank/DDBJ whole genome shotgun (WGS) entry which is preliminary data.</text>
</comment>
<protein>
    <submittedName>
        <fullName evidence="3">Tetratricopeptide repeat protein</fullName>
    </submittedName>
</protein>